<keyword evidence="6 10" id="KW-0472">Membrane</keyword>
<reference evidence="12" key="3">
    <citation type="submission" date="2025-09" db="UniProtKB">
        <authorList>
            <consortium name="Ensembl"/>
        </authorList>
    </citation>
    <scope>IDENTIFICATION</scope>
</reference>
<dbReference type="PRINTS" id="PR00237">
    <property type="entry name" value="GPCRRHODOPSN"/>
</dbReference>
<dbReference type="Pfam" id="PF00001">
    <property type="entry name" value="7tm_1"/>
    <property type="match status" value="1"/>
</dbReference>
<feature type="transmembrane region" description="Helical" evidence="10">
    <location>
        <begin position="100"/>
        <end position="120"/>
    </location>
</feature>
<evidence type="ECO:0000256" key="8">
    <source>
        <dbReference type="ARBA" id="ARBA00023224"/>
    </source>
</evidence>
<keyword evidence="8 9" id="KW-0807">Transducer</keyword>
<feature type="transmembrane region" description="Helical" evidence="10">
    <location>
        <begin position="224"/>
        <end position="245"/>
    </location>
</feature>
<evidence type="ECO:0000256" key="7">
    <source>
        <dbReference type="ARBA" id="ARBA00023170"/>
    </source>
</evidence>
<protein>
    <recommendedName>
        <fullName evidence="11">G-protein coupled receptors family 1 profile domain-containing protein</fullName>
    </recommendedName>
</protein>
<dbReference type="PANTHER" id="PTHR24233">
    <property type="entry name" value="P2Y PURINOCEPTOR-RELATED G-PROTEIN COUPLED RECEPTOR"/>
    <property type="match status" value="1"/>
</dbReference>
<keyword evidence="2" id="KW-1003">Cell membrane</keyword>
<feature type="domain" description="G-protein coupled receptors family 1 profile" evidence="11">
    <location>
        <begin position="73"/>
        <end position="328"/>
    </location>
</feature>
<dbReference type="AlphaFoldDB" id="A0A669E4X3"/>
<feature type="transmembrane region" description="Helical" evidence="10">
    <location>
        <begin position="20"/>
        <end position="38"/>
    </location>
</feature>
<evidence type="ECO:0000256" key="3">
    <source>
        <dbReference type="ARBA" id="ARBA00022692"/>
    </source>
</evidence>
<keyword evidence="4 10" id="KW-1133">Transmembrane helix</keyword>
<feature type="transmembrane region" description="Helical" evidence="10">
    <location>
        <begin position="132"/>
        <end position="153"/>
    </location>
</feature>
<evidence type="ECO:0000256" key="4">
    <source>
        <dbReference type="ARBA" id="ARBA00022989"/>
    </source>
</evidence>
<feature type="transmembrane region" description="Helical" evidence="10">
    <location>
        <begin position="272"/>
        <end position="289"/>
    </location>
</feature>
<dbReference type="GO" id="GO:0045028">
    <property type="term" value="F:G protein-coupled purinergic nucleotide receptor activity"/>
    <property type="evidence" value="ECO:0007669"/>
    <property type="project" value="TreeGrafter"/>
</dbReference>
<keyword evidence="13" id="KW-1185">Reference proteome</keyword>
<comment type="similarity">
    <text evidence="9">Belongs to the G-protein coupled receptor 1 family.</text>
</comment>
<sequence length="376" mass="42005">MVDTKNMTSPLNETCDLVGTSVNPFFMLVYSLLFVVSFKSSDCQISNSAQRISVHVLNSCSPCSVSVQVGLLLNGFILKFYCCGAQQQASSSLMVYLKNLTAADFLLCLSLPLRISYYGGTSVIVMRLYCSFGASALFLNMYASIIFMCYVAANRYLKIVRPSGTHVLQSVRTANIVSMVTWVCLLAPSVAYNILFFITQKPLTSIPRHCGLFFSASVSLMFKIIHTFSAIIFLLVSISLVFFYYSTSRRVLQAQQSQLASSEKLVKSRRNMLVLVSIFCVCFAPYHLVRVPFVFLLNSCTVGPVLYYLKEAATMLSVFNVCLDPLVYFFLSKTFWDKVRKASRRANIQQANTESQSTEVKLSIIKSRATSQTSEL</sequence>
<dbReference type="GeneTree" id="ENSGT01110000267167"/>
<reference evidence="13" key="1">
    <citation type="submission" date="2012-01" db="EMBL/GenBank/DDBJ databases">
        <title>The Genome Sequence of Oreochromis niloticus (Nile Tilapia).</title>
        <authorList>
            <consortium name="Broad Institute Genome Assembly Team"/>
            <consortium name="Broad Institute Sequencing Platform"/>
            <person name="Di Palma F."/>
            <person name="Johnson J."/>
            <person name="Lander E.S."/>
            <person name="Lindblad-Toh K."/>
        </authorList>
    </citation>
    <scope>NUCLEOTIDE SEQUENCE [LARGE SCALE GENOMIC DNA]</scope>
</reference>
<dbReference type="InParanoid" id="A0A669E4X3"/>
<evidence type="ECO:0000259" key="11">
    <source>
        <dbReference type="PROSITE" id="PS50262"/>
    </source>
</evidence>
<dbReference type="Gene3D" id="1.20.1070.10">
    <property type="entry name" value="Rhodopsin 7-helix transmembrane proteins"/>
    <property type="match status" value="1"/>
</dbReference>
<accession>A0A669E4X3</accession>
<dbReference type="Ensembl" id="ENSONIT00000089687.1">
    <property type="protein sequence ID" value="ENSONIP00000068095.1"/>
    <property type="gene ID" value="ENSONIG00000006934.2"/>
</dbReference>
<dbReference type="InterPro" id="IPR000276">
    <property type="entry name" value="GPCR_Rhodpsn"/>
</dbReference>
<dbReference type="SUPFAM" id="SSF81321">
    <property type="entry name" value="Family A G protein-coupled receptor-like"/>
    <property type="match status" value="1"/>
</dbReference>
<reference evidence="12" key="2">
    <citation type="submission" date="2025-08" db="UniProtKB">
        <authorList>
            <consortium name="Ensembl"/>
        </authorList>
    </citation>
    <scope>IDENTIFICATION</scope>
</reference>
<evidence type="ECO:0000256" key="5">
    <source>
        <dbReference type="ARBA" id="ARBA00023040"/>
    </source>
</evidence>
<evidence type="ECO:0000256" key="10">
    <source>
        <dbReference type="SAM" id="Phobius"/>
    </source>
</evidence>
<feature type="transmembrane region" description="Helical" evidence="10">
    <location>
        <begin position="312"/>
        <end position="331"/>
    </location>
</feature>
<evidence type="ECO:0000313" key="13">
    <source>
        <dbReference type="Proteomes" id="UP000005207"/>
    </source>
</evidence>
<dbReference type="Proteomes" id="UP000005207">
    <property type="component" value="Linkage group LG3"/>
</dbReference>
<evidence type="ECO:0000313" key="12">
    <source>
        <dbReference type="Ensembl" id="ENSONIP00000068095.1"/>
    </source>
</evidence>
<keyword evidence="5 9" id="KW-0297">G-protein coupled receptor</keyword>
<name>A0A669E4X3_ORENI</name>
<evidence type="ECO:0000256" key="1">
    <source>
        <dbReference type="ARBA" id="ARBA00004651"/>
    </source>
</evidence>
<evidence type="ECO:0000256" key="9">
    <source>
        <dbReference type="RuleBase" id="RU000688"/>
    </source>
</evidence>
<evidence type="ECO:0000256" key="6">
    <source>
        <dbReference type="ARBA" id="ARBA00023136"/>
    </source>
</evidence>
<proteinExistence type="inferred from homology"/>
<keyword evidence="7 9" id="KW-0675">Receptor</keyword>
<dbReference type="PROSITE" id="PS00237">
    <property type="entry name" value="G_PROTEIN_RECEP_F1_1"/>
    <property type="match status" value="1"/>
</dbReference>
<evidence type="ECO:0000256" key="2">
    <source>
        <dbReference type="ARBA" id="ARBA00022475"/>
    </source>
</evidence>
<feature type="transmembrane region" description="Helical" evidence="10">
    <location>
        <begin position="174"/>
        <end position="198"/>
    </location>
</feature>
<comment type="subcellular location">
    <subcellularLocation>
        <location evidence="1">Cell membrane</location>
        <topology evidence="1">Multi-pass membrane protein</topology>
    </subcellularLocation>
</comment>
<dbReference type="PRINTS" id="PR01157">
    <property type="entry name" value="P2YPURNOCPTR"/>
</dbReference>
<dbReference type="InterPro" id="IPR017452">
    <property type="entry name" value="GPCR_Rhodpsn_7TM"/>
</dbReference>
<dbReference type="PANTHER" id="PTHR24233:SF11">
    <property type="entry name" value="P2Y PURINOCEPTOR 14-LIKE"/>
    <property type="match status" value="1"/>
</dbReference>
<dbReference type="GO" id="GO:0005886">
    <property type="term" value="C:plasma membrane"/>
    <property type="evidence" value="ECO:0007669"/>
    <property type="project" value="UniProtKB-SubCell"/>
</dbReference>
<keyword evidence="3 9" id="KW-0812">Transmembrane</keyword>
<dbReference type="PROSITE" id="PS50262">
    <property type="entry name" value="G_PROTEIN_RECEP_F1_2"/>
    <property type="match status" value="1"/>
</dbReference>
<organism evidence="12 13">
    <name type="scientific">Oreochromis niloticus</name>
    <name type="common">Nile tilapia</name>
    <name type="synonym">Tilapia nilotica</name>
    <dbReference type="NCBI Taxonomy" id="8128"/>
    <lineage>
        <taxon>Eukaryota</taxon>
        <taxon>Metazoa</taxon>
        <taxon>Chordata</taxon>
        <taxon>Craniata</taxon>
        <taxon>Vertebrata</taxon>
        <taxon>Euteleostomi</taxon>
        <taxon>Actinopterygii</taxon>
        <taxon>Neopterygii</taxon>
        <taxon>Teleostei</taxon>
        <taxon>Neoteleostei</taxon>
        <taxon>Acanthomorphata</taxon>
        <taxon>Ovalentaria</taxon>
        <taxon>Cichlomorphae</taxon>
        <taxon>Cichliformes</taxon>
        <taxon>Cichlidae</taxon>
        <taxon>African cichlids</taxon>
        <taxon>Pseudocrenilabrinae</taxon>
        <taxon>Oreochromini</taxon>
        <taxon>Oreochromis</taxon>
    </lineage>
</organism>